<sequence length="90" mass="10778">FVVNKIFVNKTCLKTYFGDEFNTEKWSTGLPIRRLHFSRHFREFCVKMARGNGHHEDINRLSNRRLTAQKAGYRCKAYKCWCAIFFRTPL</sequence>
<evidence type="ECO:0000313" key="2">
    <source>
        <dbReference type="Proteomes" id="UP000075880"/>
    </source>
</evidence>
<name>A0AAG5DS57_ANOAO</name>
<proteinExistence type="predicted"/>
<dbReference type="EnsemblMetazoa" id="ENSAATROPT014719">
    <property type="protein sequence ID" value="ENSAATROPP013408"/>
    <property type="gene ID" value="ENSAATROPG011936"/>
</dbReference>
<evidence type="ECO:0000313" key="1">
    <source>
        <dbReference type="EnsemblMetazoa" id="ENSAATROPP013408"/>
    </source>
</evidence>
<keyword evidence="2" id="KW-1185">Reference proteome</keyword>
<protein>
    <submittedName>
        <fullName evidence="1">Uncharacterized protein</fullName>
    </submittedName>
</protein>
<dbReference type="AlphaFoldDB" id="A0AAG5DS57"/>
<reference evidence="1" key="1">
    <citation type="submission" date="2024-04" db="UniProtKB">
        <authorList>
            <consortium name="EnsemblMetazoa"/>
        </authorList>
    </citation>
    <scope>IDENTIFICATION</scope>
    <source>
        <strain evidence="1">EBRO</strain>
    </source>
</reference>
<dbReference type="Proteomes" id="UP000075880">
    <property type="component" value="Unassembled WGS sequence"/>
</dbReference>
<organism evidence="1 2">
    <name type="scientific">Anopheles atroparvus</name>
    <name type="common">European mosquito</name>
    <dbReference type="NCBI Taxonomy" id="41427"/>
    <lineage>
        <taxon>Eukaryota</taxon>
        <taxon>Metazoa</taxon>
        <taxon>Ecdysozoa</taxon>
        <taxon>Arthropoda</taxon>
        <taxon>Hexapoda</taxon>
        <taxon>Insecta</taxon>
        <taxon>Pterygota</taxon>
        <taxon>Neoptera</taxon>
        <taxon>Endopterygota</taxon>
        <taxon>Diptera</taxon>
        <taxon>Nematocera</taxon>
        <taxon>Culicoidea</taxon>
        <taxon>Culicidae</taxon>
        <taxon>Anophelinae</taxon>
        <taxon>Anopheles</taxon>
    </lineage>
</organism>
<accession>A0AAG5DS57</accession>